<evidence type="ECO:0000259" key="5">
    <source>
        <dbReference type="SMART" id="SM00732"/>
    </source>
</evidence>
<dbReference type="InterPro" id="IPR005227">
    <property type="entry name" value="YqgF"/>
</dbReference>
<dbReference type="PANTHER" id="PTHR33317">
    <property type="entry name" value="POLYNUCLEOTIDYL TRANSFERASE, RIBONUCLEASE H-LIKE SUPERFAMILY PROTEIN"/>
    <property type="match status" value="1"/>
</dbReference>
<dbReference type="SMART" id="SM00732">
    <property type="entry name" value="YqgFc"/>
    <property type="match status" value="1"/>
</dbReference>
<dbReference type="InterPro" id="IPR006641">
    <property type="entry name" value="YqgF/RNaseH-like_dom"/>
</dbReference>
<name>A0A645F4F8_9ZZZZ</name>
<evidence type="ECO:0000256" key="4">
    <source>
        <dbReference type="ARBA" id="ARBA00022801"/>
    </source>
</evidence>
<dbReference type="AlphaFoldDB" id="A0A645F4F8"/>
<dbReference type="GO" id="GO:0000967">
    <property type="term" value="P:rRNA 5'-end processing"/>
    <property type="evidence" value="ECO:0007669"/>
    <property type="project" value="TreeGrafter"/>
</dbReference>
<keyword evidence="3" id="KW-0540">Nuclease</keyword>
<evidence type="ECO:0000256" key="2">
    <source>
        <dbReference type="ARBA" id="ARBA00022517"/>
    </source>
</evidence>
<organism evidence="6">
    <name type="scientific">bioreactor metagenome</name>
    <dbReference type="NCBI Taxonomy" id="1076179"/>
    <lineage>
        <taxon>unclassified sequences</taxon>
        <taxon>metagenomes</taxon>
        <taxon>ecological metagenomes</taxon>
    </lineage>
</organism>
<dbReference type="CDD" id="cd16964">
    <property type="entry name" value="YqgF"/>
    <property type="match status" value="1"/>
</dbReference>
<keyword evidence="2" id="KW-0690">Ribosome biogenesis</keyword>
<dbReference type="GO" id="GO:0004518">
    <property type="term" value="F:nuclease activity"/>
    <property type="evidence" value="ECO:0007669"/>
    <property type="project" value="UniProtKB-KW"/>
</dbReference>
<dbReference type="Gene3D" id="3.30.420.140">
    <property type="entry name" value="YqgF/RNase H-like domain"/>
    <property type="match status" value="1"/>
</dbReference>
<dbReference type="InterPro" id="IPR037027">
    <property type="entry name" value="YqgF/RNaseH-like_dom_sf"/>
</dbReference>
<dbReference type="GO" id="GO:0016787">
    <property type="term" value="F:hydrolase activity"/>
    <property type="evidence" value="ECO:0007669"/>
    <property type="project" value="UniProtKB-KW"/>
</dbReference>
<proteinExistence type="inferred from homology"/>
<dbReference type="EMBL" id="VSSQ01055150">
    <property type="protein sequence ID" value="MPN09057.1"/>
    <property type="molecule type" value="Genomic_DNA"/>
</dbReference>
<evidence type="ECO:0000313" key="6">
    <source>
        <dbReference type="EMBL" id="MPN09057.1"/>
    </source>
</evidence>
<accession>A0A645F4F8</accession>
<dbReference type="GO" id="GO:0005829">
    <property type="term" value="C:cytosol"/>
    <property type="evidence" value="ECO:0007669"/>
    <property type="project" value="TreeGrafter"/>
</dbReference>
<comment type="caution">
    <text evidence="6">The sequence shown here is derived from an EMBL/GenBank/DDBJ whole genome shotgun (WGS) entry which is preliminary data.</text>
</comment>
<keyword evidence="4 6" id="KW-0378">Hydrolase</keyword>
<reference evidence="6" key="1">
    <citation type="submission" date="2019-08" db="EMBL/GenBank/DDBJ databases">
        <authorList>
            <person name="Kucharzyk K."/>
            <person name="Murdoch R.W."/>
            <person name="Higgins S."/>
            <person name="Loffler F."/>
        </authorList>
    </citation>
    <scope>NUCLEOTIDE SEQUENCE</scope>
</reference>
<dbReference type="SUPFAM" id="SSF53098">
    <property type="entry name" value="Ribonuclease H-like"/>
    <property type="match status" value="1"/>
</dbReference>
<dbReference type="NCBIfam" id="TIGR00250">
    <property type="entry name" value="RNAse_H_YqgF"/>
    <property type="match status" value="1"/>
</dbReference>
<gene>
    <name evidence="6" type="primary">yrrK_28</name>
    <name evidence="6" type="ORF">SDC9_156345</name>
</gene>
<dbReference type="InterPro" id="IPR012337">
    <property type="entry name" value="RNaseH-like_sf"/>
</dbReference>
<feature type="domain" description="YqgF/RNase H-like" evidence="5">
    <location>
        <begin position="1"/>
        <end position="102"/>
    </location>
</feature>
<evidence type="ECO:0000256" key="3">
    <source>
        <dbReference type="ARBA" id="ARBA00022722"/>
    </source>
</evidence>
<dbReference type="EC" id="3.1.-.-" evidence="6"/>
<dbReference type="PANTHER" id="PTHR33317:SF4">
    <property type="entry name" value="POLYNUCLEOTIDYL TRANSFERASE, RIBONUCLEASE H-LIKE SUPERFAMILY PROTEIN"/>
    <property type="match status" value="1"/>
</dbReference>
<protein>
    <submittedName>
        <fullName evidence="6">Putative pre-16S rRNA nuclease</fullName>
        <ecNumber evidence="6">3.1.-.-</ecNumber>
    </submittedName>
</protein>
<sequence>MKALGLDLGSKTVGIAISDALGMLARPVKTIRFREDDYEEALELVIMEINDDVSAIVLGLPKHMNGDIGIRGEISLMFKDMLTKRIKQPVVLWDERLSTKSAERLLISSNMRRDKRKQVIDQAAAVTILQSYLDSR</sequence>
<dbReference type="HAMAP" id="MF_00651">
    <property type="entry name" value="Nuclease_YqgF"/>
    <property type="match status" value="1"/>
</dbReference>
<keyword evidence="1" id="KW-0963">Cytoplasm</keyword>
<evidence type="ECO:0000256" key="1">
    <source>
        <dbReference type="ARBA" id="ARBA00022490"/>
    </source>
</evidence>
<dbReference type="Pfam" id="PF03652">
    <property type="entry name" value="RuvX"/>
    <property type="match status" value="1"/>
</dbReference>